<dbReference type="RefSeq" id="XP_014176773.1">
    <property type="nucleotide sequence ID" value="XM_014321298.1"/>
</dbReference>
<dbReference type="EMBL" id="ALBS01000326">
    <property type="protein sequence ID" value="EJT45473.1"/>
    <property type="molecule type" value="Genomic_DNA"/>
</dbReference>
<feature type="compositionally biased region" description="Low complexity" evidence="1">
    <location>
        <begin position="166"/>
        <end position="181"/>
    </location>
</feature>
<feature type="compositionally biased region" description="Low complexity" evidence="1">
    <location>
        <begin position="196"/>
        <end position="206"/>
    </location>
</feature>
<evidence type="ECO:0000259" key="2">
    <source>
        <dbReference type="Pfam" id="PF00566"/>
    </source>
</evidence>
<comment type="caution">
    <text evidence="3">The sequence shown here is derived from an EMBL/GenBank/DDBJ whole genome shotgun (WGS) entry which is preliminary data.</text>
</comment>
<dbReference type="OrthoDB" id="27140at2759"/>
<organism evidence="3 4">
    <name type="scientific">Trichosporon asahii var. asahii (strain ATCC 90039 / CBS 2479 / JCM 2466 / KCTC 7840 / NBRC 103889/ NCYC 2677 / UAMH 7654)</name>
    <name type="common">Yeast</name>
    <dbReference type="NCBI Taxonomy" id="1186058"/>
    <lineage>
        <taxon>Eukaryota</taxon>
        <taxon>Fungi</taxon>
        <taxon>Dikarya</taxon>
        <taxon>Basidiomycota</taxon>
        <taxon>Agaricomycotina</taxon>
        <taxon>Tremellomycetes</taxon>
        <taxon>Trichosporonales</taxon>
        <taxon>Trichosporonaceae</taxon>
        <taxon>Trichosporon</taxon>
    </lineage>
</organism>
<dbReference type="AlphaFoldDB" id="J5Q4S6"/>
<dbReference type="GeneID" id="25989601"/>
<feature type="compositionally biased region" description="Basic and acidic residues" evidence="1">
    <location>
        <begin position="268"/>
        <end position="280"/>
    </location>
</feature>
<proteinExistence type="predicted"/>
<dbReference type="HOGENOM" id="CLU_601569_0_0_1"/>
<gene>
    <name evidence="3" type="ORF">A1Q1_06089</name>
</gene>
<dbReference type="Pfam" id="PF00566">
    <property type="entry name" value="RabGAP-TBC"/>
    <property type="match status" value="1"/>
</dbReference>
<sequence length="455" mass="50089">MGSENVPVVCAAQDRATTWPITRTATLLVRPYDHGLPIVAFSASAFGTMSTNLQDYVELLTAEQHVQLDKLRESARNGIPPREVWMYLLGVLSEDKTSEMTLMKQLRVNYAALPSTMPSELTSLILHTALAHHTRRFENPTYESLITALTAETSAPPQAQTQTIHTSSGSRSSSVGTSSLTSSSLLNNSYASSSPYTSYSNSPPMSGTNPMNPPHLSLDDGTPAAMFRAKGFLIPTPSGPPSRHGYIALIEEVLGKYWHASGCTPKPGDAEAEPHGDRSPRPNWRPGEAPAPADWVYLATPFVCCLARPIAVFYGFERLMDRMSERSVAIVADYSEEFPPLPSRLGTMLGLFRLALPELHAYFEDEQVPMTQVAMSWMTTLLSREMWLGVVLRLWGNPQSNDRTLEELDGSEAKLMLLDLPPMDVDRDARNLKVQYALPGPIDDEDEVDYGSRTG</sequence>
<dbReference type="Proteomes" id="UP000002748">
    <property type="component" value="Unassembled WGS sequence"/>
</dbReference>
<feature type="region of interest" description="Disordered" evidence="1">
    <location>
        <begin position="153"/>
        <end position="181"/>
    </location>
</feature>
<name>J5Q4S6_TRIAS</name>
<dbReference type="KEGG" id="tasa:A1Q1_06089"/>
<evidence type="ECO:0000313" key="4">
    <source>
        <dbReference type="Proteomes" id="UP000002748"/>
    </source>
</evidence>
<dbReference type="VEuPathDB" id="FungiDB:A1Q1_06089"/>
<dbReference type="InterPro" id="IPR000195">
    <property type="entry name" value="Rab-GAP-TBC_dom"/>
</dbReference>
<feature type="compositionally biased region" description="Polar residues" evidence="1">
    <location>
        <begin position="153"/>
        <end position="165"/>
    </location>
</feature>
<evidence type="ECO:0000313" key="3">
    <source>
        <dbReference type="EMBL" id="EJT45473.1"/>
    </source>
</evidence>
<dbReference type="InterPro" id="IPR035969">
    <property type="entry name" value="Rab-GAP_TBC_sf"/>
</dbReference>
<dbReference type="SUPFAM" id="SSF47923">
    <property type="entry name" value="Ypt/Rab-GAP domain of gyp1p"/>
    <property type="match status" value="1"/>
</dbReference>
<reference evidence="3 4" key="1">
    <citation type="journal article" date="2012" name="Eukaryot. Cell">
        <title>Draft genome sequence of CBS 2479, the standard type strain of Trichosporon asahii.</title>
        <authorList>
            <person name="Yang R.Y."/>
            <person name="Li H.T."/>
            <person name="Zhu H."/>
            <person name="Zhou G.P."/>
            <person name="Wang M."/>
            <person name="Wang L."/>
        </authorList>
    </citation>
    <scope>NUCLEOTIDE SEQUENCE [LARGE SCALE GENOMIC DNA]</scope>
    <source>
        <strain evidence="4">ATCC 90039 / CBS 2479 / JCM 2466 / KCTC 7840 / NCYC 2677 / UAMH 7654</strain>
    </source>
</reference>
<accession>J5Q4S6</accession>
<feature type="region of interest" description="Disordered" evidence="1">
    <location>
        <begin position="264"/>
        <end position="286"/>
    </location>
</feature>
<evidence type="ECO:0000256" key="1">
    <source>
        <dbReference type="SAM" id="MobiDB-lite"/>
    </source>
</evidence>
<dbReference type="Gene3D" id="1.10.472.80">
    <property type="entry name" value="Ypt/Rab-GAP domain of gyp1p, domain 3"/>
    <property type="match status" value="1"/>
</dbReference>
<feature type="domain" description="Rab-GAP TBC" evidence="2">
    <location>
        <begin position="296"/>
        <end position="395"/>
    </location>
</feature>
<protein>
    <recommendedName>
        <fullName evidence="2">Rab-GAP TBC domain-containing protein</fullName>
    </recommendedName>
</protein>
<feature type="region of interest" description="Disordered" evidence="1">
    <location>
        <begin position="196"/>
        <end position="220"/>
    </location>
</feature>